<feature type="domain" description="Link" evidence="9">
    <location>
        <begin position="836"/>
        <end position="924"/>
    </location>
</feature>
<dbReference type="GO" id="GO:0045202">
    <property type="term" value="C:synapse"/>
    <property type="evidence" value="ECO:0007669"/>
    <property type="project" value="TreeGrafter"/>
</dbReference>
<dbReference type="SMART" id="SM00445">
    <property type="entry name" value="LINK"/>
    <property type="match status" value="3"/>
</dbReference>
<proteinExistence type="predicted"/>
<evidence type="ECO:0000256" key="5">
    <source>
        <dbReference type="PROSITE-ProRule" id="PRU00076"/>
    </source>
</evidence>
<dbReference type="InterPro" id="IPR000538">
    <property type="entry name" value="Link_dom"/>
</dbReference>
<evidence type="ECO:0000256" key="3">
    <source>
        <dbReference type="ARBA" id="ARBA00022737"/>
    </source>
</evidence>
<evidence type="ECO:0000256" key="6">
    <source>
        <dbReference type="SAM" id="SignalP"/>
    </source>
</evidence>
<comment type="caution">
    <text evidence="5">Lacks conserved residue(s) required for the propagation of feature annotation.</text>
</comment>
<dbReference type="Gene3D" id="3.50.4.10">
    <property type="entry name" value="Hepatocyte Growth Factor"/>
    <property type="match status" value="1"/>
</dbReference>
<dbReference type="InterPro" id="IPR003609">
    <property type="entry name" value="Pan_app"/>
</dbReference>
<dbReference type="PROSITE" id="PS50948">
    <property type="entry name" value="PAN"/>
    <property type="match status" value="2"/>
</dbReference>
<feature type="domain" description="EGF-like" evidence="7">
    <location>
        <begin position="779"/>
        <end position="822"/>
    </location>
</feature>
<reference evidence="10 11" key="1">
    <citation type="journal article" date="2018" name="Sci. Rep.">
        <title>Comparative analysis of the Pocillopora damicornis genome highlights role of immune system in coral evolution.</title>
        <authorList>
            <person name="Cunning R."/>
            <person name="Bay R.A."/>
            <person name="Gillette P."/>
            <person name="Baker A.C."/>
            <person name="Traylor-Knowles N."/>
        </authorList>
    </citation>
    <scope>NUCLEOTIDE SEQUENCE [LARGE SCALE GENOMIC DNA]</scope>
    <source>
        <strain evidence="10">RSMAS</strain>
        <tissue evidence="10">Whole animal</tissue>
    </source>
</reference>
<feature type="disulfide bond" evidence="5">
    <location>
        <begin position="328"/>
        <end position="345"/>
    </location>
</feature>
<feature type="domain" description="EGF-like" evidence="7">
    <location>
        <begin position="118"/>
        <end position="161"/>
    </location>
</feature>
<feature type="domain" description="Link" evidence="9">
    <location>
        <begin position="642"/>
        <end position="732"/>
    </location>
</feature>
<keyword evidence="2" id="KW-0964">Secreted</keyword>
<dbReference type="GO" id="GO:0002052">
    <property type="term" value="P:positive regulation of neuroblast proliferation"/>
    <property type="evidence" value="ECO:0007669"/>
    <property type="project" value="TreeGrafter"/>
</dbReference>
<feature type="disulfide bond" evidence="5">
    <location>
        <begin position="127"/>
        <end position="144"/>
    </location>
</feature>
<dbReference type="SMART" id="SM00473">
    <property type="entry name" value="PAN_AP"/>
    <property type="match status" value="4"/>
</dbReference>
<keyword evidence="6" id="KW-0732">Signal</keyword>
<dbReference type="EMBL" id="RCHS01003618">
    <property type="protein sequence ID" value="RMX40527.1"/>
    <property type="molecule type" value="Genomic_DNA"/>
</dbReference>
<feature type="disulfide bond" evidence="5">
    <location>
        <begin position="788"/>
        <end position="805"/>
    </location>
</feature>
<feature type="domain" description="Apple" evidence="8">
    <location>
        <begin position="686"/>
        <end position="771"/>
    </location>
</feature>
<comment type="caution">
    <text evidence="10">The sequence shown here is derived from an EMBL/GenBank/DDBJ whole genome shotgun (WGS) entry which is preliminary data.</text>
</comment>
<evidence type="ECO:0000313" key="11">
    <source>
        <dbReference type="Proteomes" id="UP000275408"/>
    </source>
</evidence>
<feature type="domain" description="EGF-like" evidence="7">
    <location>
        <begin position="319"/>
        <end position="362"/>
    </location>
</feature>
<feature type="chain" id="PRO_5017923376" evidence="6">
    <location>
        <begin position="25"/>
        <end position="929"/>
    </location>
</feature>
<feature type="domain" description="Link" evidence="9">
    <location>
        <begin position="175"/>
        <end position="272"/>
    </location>
</feature>
<accession>A0A3M6TGI7</accession>
<dbReference type="GO" id="GO:0072534">
    <property type="term" value="C:perineuronal net"/>
    <property type="evidence" value="ECO:0007669"/>
    <property type="project" value="TreeGrafter"/>
</dbReference>
<evidence type="ECO:0000259" key="9">
    <source>
        <dbReference type="PROSITE" id="PS50963"/>
    </source>
</evidence>
<dbReference type="GO" id="GO:0007155">
    <property type="term" value="P:cell adhesion"/>
    <property type="evidence" value="ECO:0007669"/>
    <property type="project" value="InterPro"/>
</dbReference>
<dbReference type="InterPro" id="IPR000742">
    <property type="entry name" value="EGF"/>
</dbReference>
<dbReference type="PROSITE" id="PS50963">
    <property type="entry name" value="LINK_2"/>
    <property type="match status" value="4"/>
</dbReference>
<dbReference type="Pfam" id="PF00193">
    <property type="entry name" value="Xlink"/>
    <property type="match status" value="4"/>
</dbReference>
<feature type="signal peptide" evidence="6">
    <location>
        <begin position="1"/>
        <end position="24"/>
    </location>
</feature>
<dbReference type="InterPro" id="IPR016187">
    <property type="entry name" value="CTDL_fold"/>
</dbReference>
<dbReference type="PROSITE" id="PS01241">
    <property type="entry name" value="LINK_1"/>
    <property type="match status" value="2"/>
</dbReference>
<evidence type="ECO:0000256" key="1">
    <source>
        <dbReference type="ARBA" id="ARBA00004613"/>
    </source>
</evidence>
<dbReference type="PROSITE" id="PS50026">
    <property type="entry name" value="EGF_3"/>
    <property type="match status" value="3"/>
</dbReference>
<protein>
    <submittedName>
        <fullName evidence="10">Uncharacterized protein</fullName>
    </submittedName>
</protein>
<dbReference type="Proteomes" id="UP000275408">
    <property type="component" value="Unassembled WGS sequence"/>
</dbReference>
<dbReference type="PRINTS" id="PR01265">
    <property type="entry name" value="LINKMODULE"/>
</dbReference>
<organism evidence="10 11">
    <name type="scientific">Pocillopora damicornis</name>
    <name type="common">Cauliflower coral</name>
    <name type="synonym">Millepora damicornis</name>
    <dbReference type="NCBI Taxonomy" id="46731"/>
    <lineage>
        <taxon>Eukaryota</taxon>
        <taxon>Metazoa</taxon>
        <taxon>Cnidaria</taxon>
        <taxon>Anthozoa</taxon>
        <taxon>Hexacorallia</taxon>
        <taxon>Scleractinia</taxon>
        <taxon>Astrocoeniina</taxon>
        <taxon>Pocilloporidae</taxon>
        <taxon>Pocillopora</taxon>
    </lineage>
</organism>
<dbReference type="SUPFAM" id="SSF57196">
    <property type="entry name" value="EGF/Laminin"/>
    <property type="match status" value="3"/>
</dbReference>
<dbReference type="GO" id="GO:0005615">
    <property type="term" value="C:extracellular space"/>
    <property type="evidence" value="ECO:0007669"/>
    <property type="project" value="TreeGrafter"/>
</dbReference>
<feature type="domain" description="Link" evidence="9">
    <location>
        <begin position="376"/>
        <end position="466"/>
    </location>
</feature>
<dbReference type="SUPFAM" id="SSF56436">
    <property type="entry name" value="C-type lectin-like"/>
    <property type="match status" value="4"/>
</dbReference>
<evidence type="ECO:0000256" key="4">
    <source>
        <dbReference type="ARBA" id="ARBA00023157"/>
    </source>
</evidence>
<dbReference type="AlphaFoldDB" id="A0A3M6TGI7"/>
<dbReference type="SMART" id="SM00181">
    <property type="entry name" value="EGF"/>
    <property type="match status" value="3"/>
</dbReference>
<feature type="domain" description="Apple" evidence="8">
    <location>
        <begin position="219"/>
        <end position="311"/>
    </location>
</feature>
<evidence type="ECO:0000256" key="2">
    <source>
        <dbReference type="ARBA" id="ARBA00022525"/>
    </source>
</evidence>
<evidence type="ECO:0000313" key="10">
    <source>
        <dbReference type="EMBL" id="RMX40527.1"/>
    </source>
</evidence>
<dbReference type="Pfam" id="PF00008">
    <property type="entry name" value="EGF"/>
    <property type="match status" value="3"/>
</dbReference>
<dbReference type="STRING" id="46731.A0A3M6TGI7"/>
<evidence type="ECO:0000259" key="8">
    <source>
        <dbReference type="PROSITE" id="PS50948"/>
    </source>
</evidence>
<dbReference type="Gene3D" id="2.10.25.10">
    <property type="entry name" value="Laminin"/>
    <property type="match status" value="3"/>
</dbReference>
<dbReference type="GO" id="GO:0010001">
    <property type="term" value="P:glial cell differentiation"/>
    <property type="evidence" value="ECO:0007669"/>
    <property type="project" value="TreeGrafter"/>
</dbReference>
<comment type="subcellular location">
    <subcellularLocation>
        <location evidence="1">Secreted</location>
    </subcellularLocation>
</comment>
<dbReference type="InterPro" id="IPR050691">
    <property type="entry name" value="Hyaluronan_bind_Proteoglycan"/>
</dbReference>
<keyword evidence="5" id="KW-0245">EGF-like domain</keyword>
<keyword evidence="11" id="KW-1185">Reference proteome</keyword>
<dbReference type="Gene3D" id="3.10.100.10">
    <property type="entry name" value="Mannose-Binding Protein A, subunit A"/>
    <property type="match status" value="4"/>
</dbReference>
<dbReference type="PANTHER" id="PTHR22804">
    <property type="entry name" value="AGGRECAN/VERSICAN PROTEOGLYCAN"/>
    <property type="match status" value="1"/>
</dbReference>
<dbReference type="GO" id="GO:0005540">
    <property type="term" value="F:hyaluronic acid binding"/>
    <property type="evidence" value="ECO:0007669"/>
    <property type="project" value="InterPro"/>
</dbReference>
<keyword evidence="3" id="KW-0677">Repeat</keyword>
<evidence type="ECO:0000259" key="7">
    <source>
        <dbReference type="PROSITE" id="PS50026"/>
    </source>
</evidence>
<gene>
    <name evidence="10" type="ORF">pdam_00007471</name>
</gene>
<name>A0A3M6TGI7_POCDA</name>
<dbReference type="OrthoDB" id="5978846at2759"/>
<dbReference type="InterPro" id="IPR016186">
    <property type="entry name" value="C-type_lectin-like/link_sf"/>
</dbReference>
<sequence>MHFGYKIAVLPNFLLGIFPFLSLAQHSIKRGRQFYKLPDSYLVGNTTSTRHVKYYFDCSFLCPEHEPFACLSFNMARNSDNGYHTCELSSSERYLEPQRIEERLGYDYYGTTTESLFRISPCSSNPCSNGGTCTQDKRSGEFSCQCLSEVTVLPFIDNNCNIDTKQMFRYKSVEGVFQVETGSYDLNYDNTKRLCALQGAPLATYSQLHKAWQAGAEMCSLGQHSIRQGRQFYKLVDSYLVGNTTWTRHVKDYFDCSFLCLEHELFACLSFNMARNSDNGYHTCELSSSERYLEPQRIEERLGYDYYGTTTEVCDTSYLISPCSSNPCSNGGTCSQGKRSGEFSCQCLPQVTVLPFIDNNCNIDTKKMVRYKSVEGVFHTKTGRYKLNYENAKRLCALQGAQLATYSQLHKAWKAGAETCEFGWLIDVTARFPMQTKRALCGNRVGIIGSSLPISKWHTYNAWSRFSITVIPVKRPSQGCTLQFRPLSTRSLAQHLITRDRQFYKLADSYLVVNTTSTRHLLDQFDCSFLCLRYEPFACLSFNMARNSDNSYHTCGLSSSERYVEPQRMERLGFDYYGTTTEHESFACLSFHMARNTDNGYHTYQLSSSERYLEPQRTEERVGYDYYGMTTEKMVRLKSVEGVFHIKTGRYELDYDNAKRLCVLQGAQLATYSQLHKAWQAGADHCEQGRQFYKLADSYLVGNTTWTRHVKDYFDCSFLCLEHELFACLSFNMARNSDNGYYTCELSSSERSLEPQRIEERLGYDYYGTTTEVCDTSYLISPCSSNPCSNGGTCSQGKRSGEFSCQCLPQVTVLPFIDNNCNIDTKKMVRYKSVEGVFHTKTGRYMLSYENAKRLCALQGAQLATYSQLHKAWKAGANHCAYGWLIDATARYPMQTKKGDCGNKLHHFADLSCHNDKTTWFCSAPDQAR</sequence>
<keyword evidence="4 5" id="KW-1015">Disulfide bond</keyword>
<dbReference type="PANTHER" id="PTHR22804:SF54">
    <property type="match status" value="1"/>
</dbReference>